<organism evidence="2">
    <name type="scientific">Cucumis melo</name>
    <name type="common">Muskmelon</name>
    <dbReference type="NCBI Taxonomy" id="3656"/>
    <lineage>
        <taxon>Eukaryota</taxon>
        <taxon>Viridiplantae</taxon>
        <taxon>Streptophyta</taxon>
        <taxon>Embryophyta</taxon>
        <taxon>Tracheophyta</taxon>
        <taxon>Spermatophyta</taxon>
        <taxon>Magnoliopsida</taxon>
        <taxon>eudicotyledons</taxon>
        <taxon>Gunneridae</taxon>
        <taxon>Pentapetalae</taxon>
        <taxon>rosids</taxon>
        <taxon>fabids</taxon>
        <taxon>Cucurbitales</taxon>
        <taxon>Cucurbitaceae</taxon>
        <taxon>Benincaseae</taxon>
        <taxon>Cucumis</taxon>
    </lineage>
</organism>
<dbReference type="Gramene" id="MELO3C023060.2.1">
    <property type="protein sequence ID" value="MELO3C023060.2.1"/>
    <property type="gene ID" value="MELO3C023060.2"/>
</dbReference>
<evidence type="ECO:0000256" key="1">
    <source>
        <dbReference type="SAM" id="MobiDB-lite"/>
    </source>
</evidence>
<feature type="region of interest" description="Disordered" evidence="1">
    <location>
        <begin position="1"/>
        <end position="59"/>
    </location>
</feature>
<dbReference type="AlphaFoldDB" id="A0A9I9DSE9"/>
<evidence type="ECO:0000313" key="2">
    <source>
        <dbReference type="EnsemblPlants" id="MELO3C023060.2.1"/>
    </source>
</evidence>
<accession>A0A9I9DSE9</accession>
<sequence length="59" mass="6712">MADRHKKTSKISHTSKFTSKKNASSIQPQEKCPEASMKLESSYEKSRPEGSEKKIFLKP</sequence>
<feature type="compositionally biased region" description="Basic and acidic residues" evidence="1">
    <location>
        <begin position="41"/>
        <end position="59"/>
    </location>
</feature>
<proteinExistence type="predicted"/>
<reference evidence="2" key="1">
    <citation type="submission" date="2023-03" db="UniProtKB">
        <authorList>
            <consortium name="EnsemblPlants"/>
        </authorList>
    </citation>
    <scope>IDENTIFICATION</scope>
</reference>
<name>A0A9I9DSE9_CUCME</name>
<protein>
    <submittedName>
        <fullName evidence="2">Uncharacterized protein</fullName>
    </submittedName>
</protein>
<dbReference type="EnsemblPlants" id="MELO3C023060.2.1">
    <property type="protein sequence ID" value="MELO3C023060.2.1"/>
    <property type="gene ID" value="MELO3C023060.2"/>
</dbReference>
<feature type="compositionally biased region" description="Basic residues" evidence="1">
    <location>
        <begin position="1"/>
        <end position="10"/>
    </location>
</feature>
<feature type="compositionally biased region" description="Low complexity" evidence="1">
    <location>
        <begin position="11"/>
        <end position="21"/>
    </location>
</feature>